<dbReference type="InterPro" id="IPR004883">
    <property type="entry name" value="LOB"/>
</dbReference>
<evidence type="ECO:0000259" key="2">
    <source>
        <dbReference type="PROSITE" id="PS50891"/>
    </source>
</evidence>
<feature type="domain" description="LOB" evidence="2">
    <location>
        <begin position="9"/>
        <end position="110"/>
    </location>
</feature>
<dbReference type="PROSITE" id="PS50891">
    <property type="entry name" value="LOB"/>
    <property type="match status" value="1"/>
</dbReference>
<sequence length="280" mass="32054">MTLKNGTGQACAACKHQRRRCNPDCLLAPFFPADQPKMFQSVHRLFGVKHVQNLLKGLSPNDQAWAVKSIKFHAAMREKYPVHGCLVEIQQLTYQIQAAEQELQVVLQHLAYYRQQNQNQNHRPQEDISPVDDYLSQIQLGMAPPGNGNMPIVCHDSNPPQHYDENFEYNNSNLGYKENINDVDSFWIQQQTYCYNNNNNANSMVMQSQTMPVPEETNQDYNEMHSFFDNIDDRQSYIGSKEAYESSLESSLKDSKQAMEQMADNELKDAAACFSLTSVN</sequence>
<accession>A0ABR0WQ87</accession>
<dbReference type="Proteomes" id="UP001318860">
    <property type="component" value="Unassembled WGS sequence"/>
</dbReference>
<proteinExistence type="inferred from homology"/>
<evidence type="ECO:0000256" key="1">
    <source>
        <dbReference type="ARBA" id="ARBA00005474"/>
    </source>
</evidence>
<dbReference type="PANTHER" id="PTHR31301">
    <property type="entry name" value="LOB DOMAIN-CONTAINING PROTEIN 4-RELATED"/>
    <property type="match status" value="1"/>
</dbReference>
<dbReference type="EMBL" id="JABTTQ020000010">
    <property type="protein sequence ID" value="KAK6148497.1"/>
    <property type="molecule type" value="Genomic_DNA"/>
</dbReference>
<comment type="caution">
    <text evidence="3">The sequence shown here is derived from an EMBL/GenBank/DDBJ whole genome shotgun (WGS) entry which is preliminary data.</text>
</comment>
<evidence type="ECO:0000313" key="3">
    <source>
        <dbReference type="EMBL" id="KAK6148497.1"/>
    </source>
</evidence>
<reference evidence="3 4" key="1">
    <citation type="journal article" date="2021" name="Comput. Struct. Biotechnol. J.">
        <title>De novo genome assembly of the potent medicinal plant Rehmannia glutinosa using nanopore technology.</title>
        <authorList>
            <person name="Ma L."/>
            <person name="Dong C."/>
            <person name="Song C."/>
            <person name="Wang X."/>
            <person name="Zheng X."/>
            <person name="Niu Y."/>
            <person name="Chen S."/>
            <person name="Feng W."/>
        </authorList>
    </citation>
    <scope>NUCLEOTIDE SEQUENCE [LARGE SCALE GENOMIC DNA]</scope>
    <source>
        <strain evidence="3">DH-2019</strain>
    </source>
</reference>
<dbReference type="PANTHER" id="PTHR31301:SF132">
    <property type="entry name" value="LOB DOMAIN-CONTAINING PROTEIN 27-LIKE"/>
    <property type="match status" value="1"/>
</dbReference>
<comment type="similarity">
    <text evidence="1">Belongs to the LOB domain-containing protein family.</text>
</comment>
<keyword evidence="4" id="KW-1185">Reference proteome</keyword>
<name>A0ABR0WQ87_REHGL</name>
<protein>
    <recommendedName>
        <fullName evidence="2">LOB domain-containing protein</fullName>
    </recommendedName>
</protein>
<evidence type="ECO:0000313" key="4">
    <source>
        <dbReference type="Proteomes" id="UP001318860"/>
    </source>
</evidence>
<dbReference type="Pfam" id="PF03195">
    <property type="entry name" value="LOB"/>
    <property type="match status" value="1"/>
</dbReference>
<organism evidence="3 4">
    <name type="scientific">Rehmannia glutinosa</name>
    <name type="common">Chinese foxglove</name>
    <dbReference type="NCBI Taxonomy" id="99300"/>
    <lineage>
        <taxon>Eukaryota</taxon>
        <taxon>Viridiplantae</taxon>
        <taxon>Streptophyta</taxon>
        <taxon>Embryophyta</taxon>
        <taxon>Tracheophyta</taxon>
        <taxon>Spermatophyta</taxon>
        <taxon>Magnoliopsida</taxon>
        <taxon>eudicotyledons</taxon>
        <taxon>Gunneridae</taxon>
        <taxon>Pentapetalae</taxon>
        <taxon>asterids</taxon>
        <taxon>lamiids</taxon>
        <taxon>Lamiales</taxon>
        <taxon>Orobanchaceae</taxon>
        <taxon>Rehmannieae</taxon>
        <taxon>Rehmannia</taxon>
    </lineage>
</organism>
<gene>
    <name evidence="3" type="ORF">DH2020_019409</name>
</gene>